<dbReference type="STRING" id="134849.SAMN05443668_109140"/>
<name>A0A1M7RB74_9ACTN</name>
<dbReference type="Pfam" id="PF19741">
    <property type="entry name" value="DUF6230"/>
    <property type="match status" value="1"/>
</dbReference>
<dbReference type="AlphaFoldDB" id="A0A1M7RB74"/>
<organism evidence="1 2">
    <name type="scientific">Cryptosporangium aurantiacum</name>
    <dbReference type="NCBI Taxonomy" id="134849"/>
    <lineage>
        <taxon>Bacteria</taxon>
        <taxon>Bacillati</taxon>
        <taxon>Actinomycetota</taxon>
        <taxon>Actinomycetes</taxon>
        <taxon>Cryptosporangiales</taxon>
        <taxon>Cryptosporangiaceae</taxon>
        <taxon>Cryptosporangium</taxon>
    </lineage>
</organism>
<dbReference type="OrthoDB" id="3869662at2"/>
<dbReference type="EMBL" id="FRCS01000009">
    <property type="protein sequence ID" value="SHN43382.1"/>
    <property type="molecule type" value="Genomic_DNA"/>
</dbReference>
<dbReference type="InterPro" id="IPR046198">
    <property type="entry name" value="DUF6230"/>
</dbReference>
<proteinExistence type="predicted"/>
<evidence type="ECO:0000313" key="1">
    <source>
        <dbReference type="EMBL" id="SHN43382.1"/>
    </source>
</evidence>
<evidence type="ECO:0000313" key="2">
    <source>
        <dbReference type="Proteomes" id="UP000184440"/>
    </source>
</evidence>
<dbReference type="Proteomes" id="UP000184440">
    <property type="component" value="Unassembled WGS sequence"/>
</dbReference>
<sequence length="206" mass="20858">MTTRNPDALEEGRTRWGRTAVLLVPSLGVVGVLALAVAQGALAASFGVSGQNFKVTAARVEGTNVAGYLDTVRSVDGKSHPVMLAGVEKAEMTDVCTSAVVDIPVLGPVSLKVLSGQNGPVSGTNVVADSDSLFGGRGTVSGVEAGRDASTLDKVNGVSGPPGRFAVQAESLTATDVRSTAWSASGGTVELSGMDVSVKVGRHECY</sequence>
<keyword evidence="2" id="KW-1185">Reference proteome</keyword>
<gene>
    <name evidence="1" type="ORF">SAMN05443668_109140</name>
</gene>
<protein>
    <recommendedName>
        <fullName evidence="3">Cholesterol esterase</fullName>
    </recommendedName>
</protein>
<dbReference type="RefSeq" id="WP_073260756.1">
    <property type="nucleotide sequence ID" value="NZ_FRCS01000009.1"/>
</dbReference>
<accession>A0A1M7RB74</accession>
<reference evidence="1 2" key="1">
    <citation type="submission" date="2016-11" db="EMBL/GenBank/DDBJ databases">
        <authorList>
            <person name="Jaros S."/>
            <person name="Januszkiewicz K."/>
            <person name="Wedrychowicz H."/>
        </authorList>
    </citation>
    <scope>NUCLEOTIDE SEQUENCE [LARGE SCALE GENOMIC DNA]</scope>
    <source>
        <strain evidence="1 2">DSM 46144</strain>
    </source>
</reference>
<evidence type="ECO:0008006" key="3">
    <source>
        <dbReference type="Google" id="ProtNLM"/>
    </source>
</evidence>